<organism evidence="1 2">
    <name type="scientific">Sphaerisporangium aureirubrum</name>
    <dbReference type="NCBI Taxonomy" id="1544736"/>
    <lineage>
        <taxon>Bacteria</taxon>
        <taxon>Bacillati</taxon>
        <taxon>Actinomycetota</taxon>
        <taxon>Actinomycetes</taxon>
        <taxon>Streptosporangiales</taxon>
        <taxon>Streptosporangiaceae</taxon>
        <taxon>Sphaerisporangium</taxon>
    </lineage>
</organism>
<proteinExistence type="predicted"/>
<gene>
    <name evidence="1" type="ORF">ACFP1K_10860</name>
</gene>
<name>A0ABW1NFI5_9ACTN</name>
<evidence type="ECO:0000313" key="1">
    <source>
        <dbReference type="EMBL" id="MFC6081663.1"/>
    </source>
</evidence>
<keyword evidence="2" id="KW-1185">Reference proteome</keyword>
<protein>
    <submittedName>
        <fullName evidence="1">Uncharacterized protein</fullName>
    </submittedName>
</protein>
<evidence type="ECO:0000313" key="2">
    <source>
        <dbReference type="Proteomes" id="UP001596137"/>
    </source>
</evidence>
<accession>A0ABW1NFI5</accession>
<dbReference type="Proteomes" id="UP001596137">
    <property type="component" value="Unassembled WGS sequence"/>
</dbReference>
<dbReference type="EMBL" id="JBHSRF010000011">
    <property type="protein sequence ID" value="MFC6081663.1"/>
    <property type="molecule type" value="Genomic_DNA"/>
</dbReference>
<comment type="caution">
    <text evidence="1">The sequence shown here is derived from an EMBL/GenBank/DDBJ whole genome shotgun (WGS) entry which is preliminary data.</text>
</comment>
<dbReference type="RefSeq" id="WP_380750048.1">
    <property type="nucleotide sequence ID" value="NZ_JBHSRF010000011.1"/>
</dbReference>
<reference evidence="2" key="1">
    <citation type="journal article" date="2019" name="Int. J. Syst. Evol. Microbiol.">
        <title>The Global Catalogue of Microorganisms (GCM) 10K type strain sequencing project: providing services to taxonomists for standard genome sequencing and annotation.</title>
        <authorList>
            <consortium name="The Broad Institute Genomics Platform"/>
            <consortium name="The Broad Institute Genome Sequencing Center for Infectious Disease"/>
            <person name="Wu L."/>
            <person name="Ma J."/>
        </authorList>
    </citation>
    <scope>NUCLEOTIDE SEQUENCE [LARGE SCALE GENOMIC DNA]</scope>
    <source>
        <strain evidence="2">JCM 30346</strain>
    </source>
</reference>
<sequence length="245" mass="27977">MDAKNDHNRDFRDAIRGAAEAVFRSYIEDGSITTTGKSGTEIVDEYATLIDKLIDTSELDVMEFHTSIDHRDILLERARVEAEHGHDQLAITLYSTWIEHSVNGLLALAMERQGRSKQVVTPLLRELRIPTKITALWELVGLPALREGSVRVLDQALNFRNAFVHYKWSATSDQEHRTHTERLHAIVPEIERVVSEFMDIESAAIWDGRKAEIMECYRSVLDAHEKKHGPITPEKLNLLLSRENT</sequence>